<evidence type="ECO:0000256" key="4">
    <source>
        <dbReference type="ARBA" id="ARBA00022600"/>
    </source>
</evidence>
<evidence type="ECO:0000256" key="8">
    <source>
        <dbReference type="ARBA" id="ARBA00023277"/>
    </source>
</evidence>
<dbReference type="AlphaFoldDB" id="A0A2I2KK27"/>
<dbReference type="InterPro" id="IPR006048">
    <property type="entry name" value="A-amylase/branching_C"/>
</dbReference>
<reference evidence="13 14" key="1">
    <citation type="submission" date="2017-06" db="EMBL/GenBank/DDBJ databases">
        <authorList>
            <person name="Kim H.J."/>
            <person name="Triplett B.A."/>
        </authorList>
    </citation>
    <scope>NUCLEOTIDE SEQUENCE [LARGE SCALE GENOMIC DNA]</scope>
    <source>
        <strain evidence="13">FRACA_ARgP5</strain>
    </source>
</reference>
<keyword evidence="5 9" id="KW-0328">Glycosyltransferase</keyword>
<dbReference type="RefSeq" id="WP_101830105.1">
    <property type="nucleotide sequence ID" value="NZ_FZMO01000025.1"/>
</dbReference>
<dbReference type="EC" id="2.4.1.18" evidence="9"/>
<name>A0A2I2KK27_9ACTN</name>
<dbReference type="Pfam" id="PF22019">
    <property type="entry name" value="GlgB_N"/>
    <property type="match status" value="1"/>
</dbReference>
<sequence>MNNGDVDNDTMRTGRRGGPAAGRPDRAPAAAGRVSGAAVRDREGRVALADRTPGHGADHAPDHTAAHAPERTGGTAAETTTATPADTTGTATGAAAERAPERPSARACPPPATDLPSADLERLVAGTHHDPHALLGAHPSGDWTIVRVLHPDARAVTVLVGDERYPAARLHSGGVFAAALPGHLPDYRVEVTYPHTTAVVDDPYRHLPTVGEIDRHLISEGRHEDLWKVLGAHVRDLATPGGAVITGVSFAVWAPSARGVRLVGDFDFWDGRAFPMRSLGGCGVWELFVPGAGVGLRYKYEILGFDGVWRQKADPMAFRTEVPPATASVVTRSDHTWADGDWLERRRRTAWHAEPVSVYEVHLGSWRRGLSYLELATQLTEYVLDNGFTHVEMLPVAEHPFGGSWGYQVSAYYAPTARFGSPDEFRHLVDTLHGAGIGVIVDWVPAHFPRDSWALGRFDGTPLYEHPDPRRGEQPDWGTYVFDVGRPEVRNFLVANALYWFEEFHVDGLRVDAVASMLYLDYSRPDGAWLPNEHGGRENLEAVAFLQETNATVYRRFPGAMMIAEESTAWPGVTRPTHLGGLGFGFKWNMGWMHDTLDYTSHQPVHRSFHHHQMTFSMVYAYSENFVLPFSHDEVVHGKGSMLRRMPGDRWEQLAGLRALYAYMWSHPGKKLLFMGSEFAQDNEWNEAASLDWPLLGEPGHHGIALLVRDLNELYRSSPALYRRDVEPTGFSWIDANDTGNNVFSFLRWSGDDAAADHGVLACVTNFAGVTHHDYRVGLPFPGRWTEVLNTDGSRYGGGNVGNFGAVHATDQPHHGLPASASVTLPTLGAIWFRYEPEPEAGAS</sequence>
<dbReference type="InterPro" id="IPR013783">
    <property type="entry name" value="Ig-like_fold"/>
</dbReference>
<evidence type="ECO:0000256" key="10">
    <source>
        <dbReference type="PIRSR" id="PIRSR000463-1"/>
    </source>
</evidence>
<keyword evidence="4 9" id="KW-0321">Glycogen metabolism</keyword>
<organism evidence="13 14">
    <name type="scientific">Frankia canadensis</name>
    <dbReference type="NCBI Taxonomy" id="1836972"/>
    <lineage>
        <taxon>Bacteria</taxon>
        <taxon>Bacillati</taxon>
        <taxon>Actinomycetota</taxon>
        <taxon>Actinomycetes</taxon>
        <taxon>Frankiales</taxon>
        <taxon>Frankiaceae</taxon>
        <taxon>Frankia</taxon>
    </lineage>
</organism>
<evidence type="ECO:0000313" key="13">
    <source>
        <dbReference type="EMBL" id="SNQ46006.1"/>
    </source>
</evidence>
<dbReference type="Pfam" id="PF02922">
    <property type="entry name" value="CBM_48"/>
    <property type="match status" value="1"/>
</dbReference>
<dbReference type="InterPro" id="IPR006047">
    <property type="entry name" value="GH13_cat_dom"/>
</dbReference>
<dbReference type="CDD" id="cd11322">
    <property type="entry name" value="AmyAc_Glg_BE"/>
    <property type="match status" value="1"/>
</dbReference>
<dbReference type="UniPathway" id="UPA00164"/>
<evidence type="ECO:0000256" key="1">
    <source>
        <dbReference type="ARBA" id="ARBA00000826"/>
    </source>
</evidence>
<dbReference type="Proteomes" id="UP000234331">
    <property type="component" value="Unassembled WGS sequence"/>
</dbReference>
<dbReference type="FunFam" id="2.60.40.1180:FF:000002">
    <property type="entry name" value="1,4-alpha-glucan branching enzyme GlgB"/>
    <property type="match status" value="1"/>
</dbReference>
<dbReference type="InterPro" id="IPR014756">
    <property type="entry name" value="Ig_E-set"/>
</dbReference>
<comment type="similarity">
    <text evidence="3 9">Belongs to the glycosyl hydrolase 13 family. GlgB subfamily.</text>
</comment>
<dbReference type="CDD" id="cd02855">
    <property type="entry name" value="E_set_GBE_prok_N"/>
    <property type="match status" value="1"/>
</dbReference>
<keyword evidence="7 9" id="KW-0320">Glycogen biosynthesis</keyword>
<dbReference type="GO" id="GO:0004553">
    <property type="term" value="F:hydrolase activity, hydrolyzing O-glycosyl compounds"/>
    <property type="evidence" value="ECO:0007669"/>
    <property type="project" value="InterPro"/>
</dbReference>
<comment type="subunit">
    <text evidence="9">Monomer.</text>
</comment>
<comment type="pathway">
    <text evidence="2 9">Glycan biosynthesis; glycogen biosynthesis.</text>
</comment>
<dbReference type="HAMAP" id="MF_00685">
    <property type="entry name" value="GlgB"/>
    <property type="match status" value="1"/>
</dbReference>
<keyword evidence="8 9" id="KW-0119">Carbohydrate metabolism</keyword>
<feature type="compositionally biased region" description="Low complexity" evidence="11">
    <location>
        <begin position="71"/>
        <end position="97"/>
    </location>
</feature>
<dbReference type="GO" id="GO:0005978">
    <property type="term" value="P:glycogen biosynthetic process"/>
    <property type="evidence" value="ECO:0007669"/>
    <property type="project" value="UniProtKB-UniRule"/>
</dbReference>
<keyword evidence="14" id="KW-1185">Reference proteome</keyword>
<dbReference type="NCBIfam" id="NF008967">
    <property type="entry name" value="PRK12313.1"/>
    <property type="match status" value="1"/>
</dbReference>
<dbReference type="FunFam" id="3.20.20.80:FF:000003">
    <property type="entry name" value="1,4-alpha-glucan branching enzyme GlgB"/>
    <property type="match status" value="1"/>
</dbReference>
<comment type="catalytic activity">
    <reaction evidence="1 9">
        <text>Transfers a segment of a (1-&gt;4)-alpha-D-glucan chain to a primary hydroxy group in a similar glucan chain.</text>
        <dbReference type="EC" id="2.4.1.18"/>
    </reaction>
</comment>
<dbReference type="PANTHER" id="PTHR43651:SF3">
    <property type="entry name" value="1,4-ALPHA-GLUCAN-BRANCHING ENZYME"/>
    <property type="match status" value="1"/>
</dbReference>
<dbReference type="NCBIfam" id="TIGR01515">
    <property type="entry name" value="branching_enzym"/>
    <property type="match status" value="1"/>
</dbReference>
<evidence type="ECO:0000256" key="11">
    <source>
        <dbReference type="SAM" id="MobiDB-lite"/>
    </source>
</evidence>
<dbReference type="InterPro" id="IPR013780">
    <property type="entry name" value="Glyco_hydro_b"/>
</dbReference>
<accession>A0A2I2KK27</accession>
<protein>
    <recommendedName>
        <fullName evidence="9">1,4-alpha-glucan branching enzyme GlgB</fullName>
        <ecNumber evidence="9">2.4.1.18</ecNumber>
    </recommendedName>
    <alternativeName>
        <fullName evidence="9">1,4-alpha-D-glucan:1,4-alpha-D-glucan 6-glucosyl-transferase</fullName>
    </alternativeName>
    <alternativeName>
        <fullName evidence="9">Alpha-(1-&gt;4)-glucan branching enzyme</fullName>
    </alternativeName>
    <alternativeName>
        <fullName evidence="9">Glycogen branching enzyme</fullName>
        <shortName evidence="9">BE</shortName>
    </alternativeName>
</protein>
<evidence type="ECO:0000256" key="2">
    <source>
        <dbReference type="ARBA" id="ARBA00004964"/>
    </source>
</evidence>
<dbReference type="SUPFAM" id="SSF51011">
    <property type="entry name" value="Glycosyl hydrolase domain"/>
    <property type="match status" value="1"/>
</dbReference>
<feature type="region of interest" description="Disordered" evidence="11">
    <location>
        <begin position="1"/>
        <end position="113"/>
    </location>
</feature>
<dbReference type="InterPro" id="IPR037439">
    <property type="entry name" value="Branching_enzy"/>
</dbReference>
<dbReference type="SMART" id="SM00642">
    <property type="entry name" value="Aamy"/>
    <property type="match status" value="1"/>
</dbReference>
<dbReference type="Gene3D" id="2.60.40.10">
    <property type="entry name" value="Immunoglobulins"/>
    <property type="match status" value="2"/>
</dbReference>
<feature type="active site" description="Proton donor" evidence="9 10">
    <location>
        <position position="565"/>
    </location>
</feature>
<dbReference type="InterPro" id="IPR017853">
    <property type="entry name" value="GH"/>
</dbReference>
<evidence type="ECO:0000256" key="3">
    <source>
        <dbReference type="ARBA" id="ARBA00009000"/>
    </source>
</evidence>
<dbReference type="GO" id="GO:0043169">
    <property type="term" value="F:cation binding"/>
    <property type="evidence" value="ECO:0007669"/>
    <property type="project" value="InterPro"/>
</dbReference>
<feature type="domain" description="Glycosyl hydrolase family 13 catalytic" evidence="12">
    <location>
        <begin position="360"/>
        <end position="709"/>
    </location>
</feature>
<dbReference type="Pfam" id="PF02806">
    <property type="entry name" value="Alpha-amylase_C"/>
    <property type="match status" value="1"/>
</dbReference>
<dbReference type="GO" id="GO:0003844">
    <property type="term" value="F:1,4-alpha-glucan branching enzyme activity"/>
    <property type="evidence" value="ECO:0007669"/>
    <property type="project" value="UniProtKB-UniRule"/>
</dbReference>
<dbReference type="InterPro" id="IPR006407">
    <property type="entry name" value="GlgB"/>
</dbReference>
<dbReference type="EMBL" id="FZMO01000025">
    <property type="protein sequence ID" value="SNQ46006.1"/>
    <property type="molecule type" value="Genomic_DNA"/>
</dbReference>
<keyword evidence="6 9" id="KW-0808">Transferase</keyword>
<dbReference type="PIRSF" id="PIRSF000463">
    <property type="entry name" value="GlgB"/>
    <property type="match status" value="1"/>
</dbReference>
<dbReference type="InterPro" id="IPR004193">
    <property type="entry name" value="Glyco_hydro_13_N"/>
</dbReference>
<comment type="function">
    <text evidence="9">Catalyzes the formation of the alpha-1,6-glucosidic linkages in glycogen by scission of a 1,4-alpha-linked oligosaccharide from growing alpha-1,4-glucan chains and the subsequent attachment of the oligosaccharide to the alpha-1,6 position.</text>
</comment>
<dbReference type="InterPro" id="IPR044143">
    <property type="entry name" value="GlgB_N_E_set_prok"/>
</dbReference>
<dbReference type="SUPFAM" id="SSF81296">
    <property type="entry name" value="E set domains"/>
    <property type="match status" value="2"/>
</dbReference>
<dbReference type="Gene3D" id="2.60.40.1180">
    <property type="entry name" value="Golgi alpha-mannosidase II"/>
    <property type="match status" value="1"/>
</dbReference>
<dbReference type="SUPFAM" id="SSF51445">
    <property type="entry name" value="(Trans)glycosidases"/>
    <property type="match status" value="1"/>
</dbReference>
<dbReference type="GO" id="GO:0005829">
    <property type="term" value="C:cytosol"/>
    <property type="evidence" value="ECO:0007669"/>
    <property type="project" value="TreeGrafter"/>
</dbReference>
<feature type="compositionally biased region" description="Basic and acidic residues" evidence="11">
    <location>
        <begin position="52"/>
        <end position="70"/>
    </location>
</feature>
<gene>
    <name evidence="9 13" type="primary">glgB</name>
    <name evidence="13" type="ORF">FRACA_1200011</name>
</gene>
<evidence type="ECO:0000256" key="9">
    <source>
        <dbReference type="HAMAP-Rule" id="MF_00685"/>
    </source>
</evidence>
<feature type="compositionally biased region" description="Low complexity" evidence="11">
    <location>
        <begin position="27"/>
        <end position="38"/>
    </location>
</feature>
<evidence type="ECO:0000256" key="7">
    <source>
        <dbReference type="ARBA" id="ARBA00023056"/>
    </source>
</evidence>
<proteinExistence type="inferred from homology"/>
<feature type="active site" description="Nucleophile" evidence="9 10">
    <location>
        <position position="512"/>
    </location>
</feature>
<dbReference type="NCBIfam" id="NF003811">
    <property type="entry name" value="PRK05402.1"/>
    <property type="match status" value="1"/>
</dbReference>
<dbReference type="Gene3D" id="3.20.20.80">
    <property type="entry name" value="Glycosidases"/>
    <property type="match status" value="1"/>
</dbReference>
<evidence type="ECO:0000256" key="5">
    <source>
        <dbReference type="ARBA" id="ARBA00022676"/>
    </source>
</evidence>
<evidence type="ECO:0000313" key="14">
    <source>
        <dbReference type="Proteomes" id="UP000234331"/>
    </source>
</evidence>
<evidence type="ECO:0000256" key="6">
    <source>
        <dbReference type="ARBA" id="ARBA00022679"/>
    </source>
</evidence>
<evidence type="ECO:0000259" key="12">
    <source>
        <dbReference type="SMART" id="SM00642"/>
    </source>
</evidence>
<dbReference type="PANTHER" id="PTHR43651">
    <property type="entry name" value="1,4-ALPHA-GLUCAN-BRANCHING ENZYME"/>
    <property type="match status" value="1"/>
</dbReference>
<dbReference type="OrthoDB" id="9800174at2"/>
<dbReference type="InterPro" id="IPR054169">
    <property type="entry name" value="GlgB_N"/>
</dbReference>